<evidence type="ECO:0000256" key="6">
    <source>
        <dbReference type="ARBA" id="ARBA00022824"/>
    </source>
</evidence>
<keyword evidence="9" id="KW-0961">Cell wall biogenesis/degradation</keyword>
<organism evidence="13 14">
    <name type="scientific">Lachnellula willkommii</name>
    <dbReference type="NCBI Taxonomy" id="215461"/>
    <lineage>
        <taxon>Eukaryota</taxon>
        <taxon>Fungi</taxon>
        <taxon>Dikarya</taxon>
        <taxon>Ascomycota</taxon>
        <taxon>Pezizomycotina</taxon>
        <taxon>Leotiomycetes</taxon>
        <taxon>Helotiales</taxon>
        <taxon>Lachnaceae</taxon>
        <taxon>Lachnellula</taxon>
    </lineage>
</organism>
<sequence length="265" mass="28600">MRLPTTIAALAACVASASAFRDTSPFLIFSSSPFQSSLPTAQLQTSAQALDTAKSLLGQCSSSLYAIISQPHVASGELKIHPPPLGNTADESVKGRWASEVVGLSSARVDDLVTYLKDQCGAQDGEGADVQVAVSTIYSGSHFDLTRHNKLLSSISQTEKYTVIYTTTPSTSSHDDILYEAKFQDPVHMDLKRQLMVRYPTNSTTNDTRPLFEKYQFFTPGIFMGILVTFVMLALLAVGLNAISSLQVSYGAFEKEMGPSANKKA</sequence>
<dbReference type="Pfam" id="PF20520">
    <property type="entry name" value="Ac45-VOA1_TM"/>
    <property type="match status" value="1"/>
</dbReference>
<evidence type="ECO:0000259" key="12">
    <source>
        <dbReference type="Pfam" id="PF20520"/>
    </source>
</evidence>
<reference evidence="13 14" key="1">
    <citation type="submission" date="2018-05" db="EMBL/GenBank/DDBJ databases">
        <title>Genome sequencing and assembly of the regulated plant pathogen Lachnellula willkommii and related sister species for the development of diagnostic species identification markers.</title>
        <authorList>
            <person name="Giroux E."/>
            <person name="Bilodeau G."/>
        </authorList>
    </citation>
    <scope>NUCLEOTIDE SEQUENCE [LARGE SCALE GENOMIC DNA]</scope>
    <source>
        <strain evidence="13 14">CBS 172.35</strain>
    </source>
</reference>
<evidence type="ECO:0000313" key="13">
    <source>
        <dbReference type="EMBL" id="TVY90435.1"/>
    </source>
</evidence>
<dbReference type="PANTHER" id="PTHR28285">
    <property type="entry name" value="PROTEIN BIG1"/>
    <property type="match status" value="1"/>
</dbReference>
<protein>
    <recommendedName>
        <fullName evidence="3">Protein BIG1</fullName>
    </recommendedName>
</protein>
<dbReference type="GO" id="GO:0071555">
    <property type="term" value="P:cell wall organization"/>
    <property type="evidence" value="ECO:0007669"/>
    <property type="project" value="UniProtKB-KW"/>
</dbReference>
<dbReference type="EMBL" id="QGML01000863">
    <property type="protein sequence ID" value="TVY90435.1"/>
    <property type="molecule type" value="Genomic_DNA"/>
</dbReference>
<evidence type="ECO:0000256" key="10">
    <source>
        <dbReference type="SAM" id="Phobius"/>
    </source>
</evidence>
<comment type="caution">
    <text evidence="13">The sequence shown here is derived from an EMBL/GenBank/DDBJ whole genome shotgun (WGS) entry which is preliminary data.</text>
</comment>
<evidence type="ECO:0000256" key="9">
    <source>
        <dbReference type="ARBA" id="ARBA00023316"/>
    </source>
</evidence>
<feature type="transmembrane region" description="Helical" evidence="10">
    <location>
        <begin position="217"/>
        <end position="240"/>
    </location>
</feature>
<dbReference type="InterPro" id="IPR046756">
    <property type="entry name" value="VAS1/VOA1_TM"/>
</dbReference>
<dbReference type="InterPro" id="IPR037654">
    <property type="entry name" value="Big1"/>
</dbReference>
<evidence type="ECO:0000256" key="3">
    <source>
        <dbReference type="ARBA" id="ARBA00022089"/>
    </source>
</evidence>
<comment type="subcellular location">
    <subcellularLocation>
        <location evidence="1">Endoplasmic reticulum membrane</location>
        <topology evidence="1">Single-pass type I membrane protein</topology>
    </subcellularLocation>
</comment>
<evidence type="ECO:0000256" key="1">
    <source>
        <dbReference type="ARBA" id="ARBA00004115"/>
    </source>
</evidence>
<proteinExistence type="inferred from homology"/>
<evidence type="ECO:0000256" key="4">
    <source>
        <dbReference type="ARBA" id="ARBA00022692"/>
    </source>
</evidence>
<comment type="similarity">
    <text evidence="2">Belongs to the BIG1 family.</text>
</comment>
<keyword evidence="8 10" id="KW-0472">Membrane</keyword>
<name>A0A559MBV2_9HELO</name>
<keyword evidence="5 11" id="KW-0732">Signal</keyword>
<evidence type="ECO:0000256" key="5">
    <source>
        <dbReference type="ARBA" id="ARBA00022729"/>
    </source>
</evidence>
<gene>
    <name evidence="13" type="ORF">LAWI1_G001579</name>
</gene>
<feature type="chain" id="PRO_5022062659" description="Protein BIG1" evidence="11">
    <location>
        <begin position="20"/>
        <end position="265"/>
    </location>
</feature>
<feature type="domain" description="V-type proton ATPase subunit S1/VOA1 transmembrane" evidence="12">
    <location>
        <begin position="216"/>
        <end position="255"/>
    </location>
</feature>
<keyword evidence="14" id="KW-1185">Reference proteome</keyword>
<dbReference type="AlphaFoldDB" id="A0A559MBV2"/>
<evidence type="ECO:0000256" key="7">
    <source>
        <dbReference type="ARBA" id="ARBA00022989"/>
    </source>
</evidence>
<evidence type="ECO:0000256" key="8">
    <source>
        <dbReference type="ARBA" id="ARBA00023136"/>
    </source>
</evidence>
<feature type="signal peptide" evidence="11">
    <location>
        <begin position="1"/>
        <end position="19"/>
    </location>
</feature>
<keyword evidence="4 10" id="KW-0812">Transmembrane</keyword>
<accession>A0A559MBV2</accession>
<evidence type="ECO:0000256" key="2">
    <source>
        <dbReference type="ARBA" id="ARBA00008203"/>
    </source>
</evidence>
<evidence type="ECO:0000313" key="14">
    <source>
        <dbReference type="Proteomes" id="UP000315522"/>
    </source>
</evidence>
<dbReference type="PANTHER" id="PTHR28285:SF1">
    <property type="entry name" value="PROTEIN BIG1"/>
    <property type="match status" value="1"/>
</dbReference>
<keyword evidence="6" id="KW-0256">Endoplasmic reticulum</keyword>
<keyword evidence="7 10" id="KW-1133">Transmembrane helix</keyword>
<dbReference type="GO" id="GO:0005789">
    <property type="term" value="C:endoplasmic reticulum membrane"/>
    <property type="evidence" value="ECO:0007669"/>
    <property type="project" value="UniProtKB-SubCell"/>
</dbReference>
<dbReference type="GO" id="GO:0009272">
    <property type="term" value="P:fungal-type cell wall biogenesis"/>
    <property type="evidence" value="ECO:0007669"/>
    <property type="project" value="TreeGrafter"/>
</dbReference>
<dbReference type="Proteomes" id="UP000315522">
    <property type="component" value="Unassembled WGS sequence"/>
</dbReference>
<evidence type="ECO:0000256" key="11">
    <source>
        <dbReference type="SAM" id="SignalP"/>
    </source>
</evidence>
<dbReference type="GO" id="GO:0006078">
    <property type="term" value="P:(1-&gt;6)-beta-D-glucan biosynthetic process"/>
    <property type="evidence" value="ECO:0007669"/>
    <property type="project" value="TreeGrafter"/>
</dbReference>